<dbReference type="InterPro" id="IPR012171">
    <property type="entry name" value="Fatty_acid_desaturase"/>
</dbReference>
<dbReference type="Pfam" id="PF00487">
    <property type="entry name" value="FA_desaturase"/>
    <property type="match status" value="1"/>
</dbReference>
<comment type="caution">
    <text evidence="3">The sequence shown here is derived from an EMBL/GenBank/DDBJ whole genome shotgun (WGS) entry which is preliminary data.</text>
</comment>
<dbReference type="PANTHER" id="PTHR32100">
    <property type="entry name" value="OMEGA-6 FATTY ACID DESATURASE, CHLOROPLASTIC"/>
    <property type="match status" value="1"/>
</dbReference>
<keyword evidence="1" id="KW-0812">Transmembrane</keyword>
<dbReference type="AlphaFoldDB" id="A0AAV1T5G0"/>
<evidence type="ECO:0000256" key="1">
    <source>
        <dbReference type="SAM" id="Phobius"/>
    </source>
</evidence>
<dbReference type="GO" id="GO:0006629">
    <property type="term" value="P:lipid metabolic process"/>
    <property type="evidence" value="ECO:0007669"/>
    <property type="project" value="InterPro"/>
</dbReference>
<dbReference type="CDD" id="cd03507">
    <property type="entry name" value="Delta12-FADS-like"/>
    <property type="match status" value="1"/>
</dbReference>
<feature type="transmembrane region" description="Helical" evidence="1">
    <location>
        <begin position="66"/>
        <end position="86"/>
    </location>
</feature>
<reference evidence="3" key="1">
    <citation type="submission" date="2024-01" db="EMBL/GenBank/DDBJ databases">
        <authorList>
            <person name="Webb A."/>
        </authorList>
    </citation>
    <scope>NUCLEOTIDE SEQUENCE</scope>
    <source>
        <strain evidence="3">Pm1</strain>
    </source>
</reference>
<dbReference type="Proteomes" id="UP001162060">
    <property type="component" value="Unassembled WGS sequence"/>
</dbReference>
<feature type="transmembrane region" description="Helical" evidence="1">
    <location>
        <begin position="221"/>
        <end position="240"/>
    </location>
</feature>
<keyword evidence="1" id="KW-0472">Membrane</keyword>
<keyword evidence="1" id="KW-1133">Transmembrane helix</keyword>
<dbReference type="InterPro" id="IPR005804">
    <property type="entry name" value="FA_desaturase_dom"/>
</dbReference>
<proteinExistence type="predicted"/>
<protein>
    <recommendedName>
        <fullName evidence="2">Fatty acid desaturase domain-containing protein</fullName>
    </recommendedName>
</protein>
<gene>
    <name evidence="3" type="ORF">PM001_LOCUS2886</name>
</gene>
<evidence type="ECO:0000259" key="2">
    <source>
        <dbReference type="Pfam" id="PF00487"/>
    </source>
</evidence>
<accession>A0AAV1T5G0</accession>
<name>A0AAV1T5G0_9STRA</name>
<organism evidence="3 4">
    <name type="scientific">Peronospora matthiolae</name>
    <dbReference type="NCBI Taxonomy" id="2874970"/>
    <lineage>
        <taxon>Eukaryota</taxon>
        <taxon>Sar</taxon>
        <taxon>Stramenopiles</taxon>
        <taxon>Oomycota</taxon>
        <taxon>Peronosporomycetes</taxon>
        <taxon>Peronosporales</taxon>
        <taxon>Peronosporaceae</taxon>
        <taxon>Peronospora</taxon>
    </lineage>
</organism>
<feature type="transmembrane region" description="Helical" evidence="1">
    <location>
        <begin position="98"/>
        <end position="117"/>
    </location>
</feature>
<feature type="domain" description="Fatty acid desaturase" evidence="2">
    <location>
        <begin position="71"/>
        <end position="310"/>
    </location>
</feature>
<feature type="transmembrane region" description="Helical" evidence="1">
    <location>
        <begin position="34"/>
        <end position="54"/>
    </location>
</feature>
<dbReference type="EMBL" id="CAKLBY020000028">
    <property type="protein sequence ID" value="CAK7904327.1"/>
    <property type="molecule type" value="Genomic_DNA"/>
</dbReference>
<feature type="transmembrane region" description="Helical" evidence="1">
    <location>
        <begin position="190"/>
        <end position="215"/>
    </location>
</feature>
<sequence length="361" mass="40726">MATKQPAAFPTLTDLKRSLPSECFESSLPLSLYYTLRSLVFAGSLALSLSYALAQPLVQSFYPLRVALIAGYTVLQGVIFWGFFTIGHDAGHGAFSRYPVLNFTVGTLMHSLILTPFESWKLTHRHHHKNTGNIDRDEIFYPQRESDDHPVSRHLTFTLGAAWFAYLVEGFPPRKLNHYNPFEPLFGRRVAAVIISLLAQFFVAGLSIYLCFQVGVPTVALYYYGPIFVFGTMLVITTFLHHNDEETPWYGDEDWSYVKGNLSSVDRSYGPLIDNLSHNIGTHQVHHLFPIIPHYKLKPATAAFRRAFPHLVRKSDERILQAFYRIGRLYAKYGVADSSAKLFTLKEAQLTSKAASDAKAA</sequence>
<evidence type="ECO:0000313" key="3">
    <source>
        <dbReference type="EMBL" id="CAK7904327.1"/>
    </source>
</evidence>
<dbReference type="GO" id="GO:0016491">
    <property type="term" value="F:oxidoreductase activity"/>
    <property type="evidence" value="ECO:0007669"/>
    <property type="project" value="InterPro"/>
</dbReference>
<evidence type="ECO:0000313" key="4">
    <source>
        <dbReference type="Proteomes" id="UP001162060"/>
    </source>
</evidence>